<evidence type="ECO:0000313" key="1">
    <source>
        <dbReference type="EMBL" id="MDP9905610.1"/>
    </source>
</evidence>
<keyword evidence="3" id="KW-1185">Reference proteome</keyword>
<evidence type="ECO:0000313" key="2">
    <source>
        <dbReference type="EMBL" id="MDQ0178650.1"/>
    </source>
</evidence>
<proteinExistence type="predicted"/>
<comment type="caution">
    <text evidence="1">The sequence shown here is derived from an EMBL/GenBank/DDBJ whole genome shotgun (WGS) entry which is preliminary data.</text>
</comment>
<dbReference type="RefSeq" id="WP_306961745.1">
    <property type="nucleotide sequence ID" value="NZ_JAUSRG010000006.1"/>
</dbReference>
<dbReference type="EMBL" id="JAUSTF010000001">
    <property type="protein sequence ID" value="MDQ0178650.1"/>
    <property type="molecule type" value="Genomic_DNA"/>
</dbReference>
<dbReference type="Proteomes" id="UP001230951">
    <property type="component" value="Unassembled WGS sequence"/>
</dbReference>
<reference evidence="1 3" key="1">
    <citation type="submission" date="2023-07" db="EMBL/GenBank/DDBJ databases">
        <title>Sorghum-associated microbial communities from plants grown in Nebraska, USA.</title>
        <authorList>
            <person name="Schachtman D."/>
        </authorList>
    </citation>
    <scope>NUCLEOTIDE SEQUENCE</scope>
    <source>
        <strain evidence="1">DS1006</strain>
        <strain evidence="2 3">DS1016</strain>
    </source>
</reference>
<sequence length="67" mass="7145">MKALGAPFTSSAGVSRSDLSVLRKSELKDSNIGNAILDADPSTDCLQDAKAYVTTSWQSVEDEVTPR</sequence>
<dbReference type="AlphaFoldDB" id="A0AAW8DGZ3"/>
<protein>
    <submittedName>
        <fullName evidence="1">Uncharacterized protein</fullName>
    </submittedName>
</protein>
<evidence type="ECO:0000313" key="4">
    <source>
        <dbReference type="Proteomes" id="UP001242995"/>
    </source>
</evidence>
<name>A0AAW8DGZ3_9MICC</name>
<accession>A0AAW8DGZ3</accession>
<gene>
    <name evidence="1" type="ORF">J2S90_002581</name>
    <name evidence="2" type="ORF">J2S93_000057</name>
</gene>
<dbReference type="Proteomes" id="UP001242995">
    <property type="component" value="Unassembled WGS sequence"/>
</dbReference>
<evidence type="ECO:0000313" key="3">
    <source>
        <dbReference type="Proteomes" id="UP001230951"/>
    </source>
</evidence>
<dbReference type="EMBL" id="JAUSRG010000006">
    <property type="protein sequence ID" value="MDP9905610.1"/>
    <property type="molecule type" value="Genomic_DNA"/>
</dbReference>
<organism evidence="1 4">
    <name type="scientific">Arthrobacter bambusae</name>
    <dbReference type="NCBI Taxonomy" id="1338426"/>
    <lineage>
        <taxon>Bacteria</taxon>
        <taxon>Bacillati</taxon>
        <taxon>Actinomycetota</taxon>
        <taxon>Actinomycetes</taxon>
        <taxon>Micrococcales</taxon>
        <taxon>Micrococcaceae</taxon>
        <taxon>Arthrobacter</taxon>
    </lineage>
</organism>